<name>A0A6M3LJT1_9ZZZZ</name>
<sequence>MIFENAVKDVTGILHNEGHHFVTEDWVRQTMREHFVHKLDLSNGVKGKIGDFISTNLVEPPTSLIARTAIMAYTAGYLYRDLVYMERFPRDSKDYKIHKAHSQLSFANALIQWKLLAEQLGLDWDEMIALGEEHLKERYKDFTEDGWVGM</sequence>
<protein>
    <submittedName>
        <fullName evidence="1">Uncharacterized protein</fullName>
    </submittedName>
</protein>
<gene>
    <name evidence="1" type="ORF">MM415B03765_0007</name>
</gene>
<reference evidence="1" key="1">
    <citation type="submission" date="2020-03" db="EMBL/GenBank/DDBJ databases">
        <title>The deep terrestrial virosphere.</title>
        <authorList>
            <person name="Holmfeldt K."/>
            <person name="Nilsson E."/>
            <person name="Simone D."/>
            <person name="Lopez-Fernandez M."/>
            <person name="Wu X."/>
            <person name="de Brujin I."/>
            <person name="Lundin D."/>
            <person name="Andersson A."/>
            <person name="Bertilsson S."/>
            <person name="Dopson M."/>
        </authorList>
    </citation>
    <scope>NUCLEOTIDE SEQUENCE</scope>
    <source>
        <strain evidence="1">MM415B03765</strain>
    </source>
</reference>
<accession>A0A6M3LJT1</accession>
<proteinExistence type="predicted"/>
<dbReference type="EMBL" id="MT143258">
    <property type="protein sequence ID" value="QJA94753.1"/>
    <property type="molecule type" value="Genomic_DNA"/>
</dbReference>
<evidence type="ECO:0000313" key="1">
    <source>
        <dbReference type="EMBL" id="QJA94753.1"/>
    </source>
</evidence>
<dbReference type="AlphaFoldDB" id="A0A6M3LJT1"/>
<organism evidence="1">
    <name type="scientific">viral metagenome</name>
    <dbReference type="NCBI Taxonomy" id="1070528"/>
    <lineage>
        <taxon>unclassified sequences</taxon>
        <taxon>metagenomes</taxon>
        <taxon>organismal metagenomes</taxon>
    </lineage>
</organism>